<dbReference type="EMBL" id="KZ613921">
    <property type="protein sequence ID" value="PMD49182.1"/>
    <property type="molecule type" value="Genomic_DNA"/>
</dbReference>
<feature type="domain" description="AAR2 N-terminal" evidence="4">
    <location>
        <begin position="165"/>
        <end position="312"/>
    </location>
</feature>
<evidence type="ECO:0000256" key="1">
    <source>
        <dbReference type="ARBA" id="ARBA00006281"/>
    </source>
</evidence>
<gene>
    <name evidence="5" type="ORF">K444DRAFT_549381</name>
</gene>
<comment type="similarity">
    <text evidence="1">Belongs to the AAR2 family.</text>
</comment>
<evidence type="ECO:0000259" key="4">
    <source>
        <dbReference type="Pfam" id="PF20981"/>
    </source>
</evidence>
<dbReference type="InParanoid" id="A0A2J6SEJ6"/>
<dbReference type="InterPro" id="IPR033648">
    <property type="entry name" value="AAR2_C"/>
</dbReference>
<dbReference type="Pfam" id="PF05282">
    <property type="entry name" value="AAR2"/>
    <property type="match status" value="1"/>
</dbReference>
<feature type="compositionally biased region" description="Polar residues" evidence="2">
    <location>
        <begin position="26"/>
        <end position="51"/>
    </location>
</feature>
<reference evidence="5 6" key="1">
    <citation type="submission" date="2016-04" db="EMBL/GenBank/DDBJ databases">
        <title>A degradative enzymes factory behind the ericoid mycorrhizal symbiosis.</title>
        <authorList>
            <consortium name="DOE Joint Genome Institute"/>
            <person name="Martino E."/>
            <person name="Morin E."/>
            <person name="Grelet G."/>
            <person name="Kuo A."/>
            <person name="Kohler A."/>
            <person name="Daghino S."/>
            <person name="Barry K."/>
            <person name="Choi C."/>
            <person name="Cichocki N."/>
            <person name="Clum A."/>
            <person name="Copeland A."/>
            <person name="Hainaut M."/>
            <person name="Haridas S."/>
            <person name="Labutti K."/>
            <person name="Lindquist E."/>
            <person name="Lipzen A."/>
            <person name="Khouja H.-R."/>
            <person name="Murat C."/>
            <person name="Ohm R."/>
            <person name="Olson A."/>
            <person name="Spatafora J."/>
            <person name="Veneault-Fourrey C."/>
            <person name="Henrissat B."/>
            <person name="Grigoriev I."/>
            <person name="Martin F."/>
            <person name="Perotto S."/>
        </authorList>
    </citation>
    <scope>NUCLEOTIDE SEQUENCE [LARGE SCALE GENOMIC DNA]</scope>
    <source>
        <strain evidence="5 6">E</strain>
    </source>
</reference>
<dbReference type="InterPro" id="IPR038516">
    <property type="entry name" value="AAR2_N_sf"/>
</dbReference>
<dbReference type="PANTHER" id="PTHR12689:SF4">
    <property type="entry name" value="PROTEIN AAR2 HOMOLOG"/>
    <property type="match status" value="1"/>
</dbReference>
<dbReference type="CDD" id="cd13778">
    <property type="entry name" value="Aar2_C"/>
    <property type="match status" value="1"/>
</dbReference>
<feature type="domain" description="AAR2 C-terminal" evidence="3">
    <location>
        <begin position="345"/>
        <end position="511"/>
    </location>
</feature>
<dbReference type="Pfam" id="PF20981">
    <property type="entry name" value="AAR2_1st"/>
    <property type="match status" value="1"/>
</dbReference>
<name>A0A2J6SEJ6_9HELO</name>
<sequence>MESDSAFHATPLITSTPPKIGDYPSKNDSTFMQNQISIQRSPSTVKEQASALSRKLSIKSNDSHGSNDANQGHPGITNVLSSIPQADEQMDRGRARGDSTSGIVEAAENCTLSKSNSDRSGKSISGKSVRSIHAVGTCPLGTLRVHSPSPTRAPSGETYECLKSGDVVIVRDIPAGSLFGYDSRCLEISLKEQFEGIKNIPPGAHFIWGGSGISSLRSGFWLMSSKKASDQFGEIIVKRWDRYGEVLEEEISAAEIRIQRKGLPEFENRLLSYDLSSSRGSESQTTAHATATGEWQQLTSCMKGALLTKITGHEWNHWQVSSTHDIKSVDLSAGRDEVLGFIFPKADRTFSMASRGRDRTEQAMDTSSHIKAIISGSCTYEDSDEIIGEIQFCYLTGMLIGNAACMEHWAHVVKIMFKAYRLVLELPVFYCKFIQAVHAELMFDEATMSGGSILDYEPDLRNEFKMLLITFKSRLNEQLLAQGSDLSDQQSAVGKTFEALESWLWRWGWDLRGNYVRSGKIQLEDGEMVEAELKDFEAEDERGEFAPAVVTLDSEGREEGLIKF</sequence>
<dbReference type="STRING" id="1095630.A0A2J6SEJ6"/>
<dbReference type="InterPro" id="IPR007946">
    <property type="entry name" value="AAR2"/>
</dbReference>
<dbReference type="InterPro" id="IPR038514">
    <property type="entry name" value="AAR2_C_sf"/>
</dbReference>
<organism evidence="5 6">
    <name type="scientific">Hyaloscypha bicolor E</name>
    <dbReference type="NCBI Taxonomy" id="1095630"/>
    <lineage>
        <taxon>Eukaryota</taxon>
        <taxon>Fungi</taxon>
        <taxon>Dikarya</taxon>
        <taxon>Ascomycota</taxon>
        <taxon>Pezizomycotina</taxon>
        <taxon>Leotiomycetes</taxon>
        <taxon>Helotiales</taxon>
        <taxon>Hyaloscyphaceae</taxon>
        <taxon>Hyaloscypha</taxon>
        <taxon>Hyaloscypha bicolor</taxon>
    </lineage>
</organism>
<dbReference type="Gene3D" id="1.25.40.550">
    <property type="entry name" value="Aar2, C-terminal domain-like"/>
    <property type="match status" value="1"/>
</dbReference>
<evidence type="ECO:0008006" key="7">
    <source>
        <dbReference type="Google" id="ProtNLM"/>
    </source>
</evidence>
<feature type="region of interest" description="Disordered" evidence="2">
    <location>
        <begin position="1"/>
        <end position="79"/>
    </location>
</feature>
<dbReference type="OrthoDB" id="201752at2759"/>
<dbReference type="Proteomes" id="UP000235371">
    <property type="component" value="Unassembled WGS sequence"/>
</dbReference>
<evidence type="ECO:0000313" key="6">
    <source>
        <dbReference type="Proteomes" id="UP000235371"/>
    </source>
</evidence>
<dbReference type="GeneID" id="36584530"/>
<evidence type="ECO:0000313" key="5">
    <source>
        <dbReference type="EMBL" id="PMD49182.1"/>
    </source>
</evidence>
<dbReference type="CDD" id="cd13777">
    <property type="entry name" value="Aar2_N"/>
    <property type="match status" value="1"/>
</dbReference>
<keyword evidence="6" id="KW-1185">Reference proteome</keyword>
<accession>A0A2J6SEJ6</accession>
<dbReference type="GO" id="GO:0000244">
    <property type="term" value="P:spliceosomal tri-snRNP complex assembly"/>
    <property type="evidence" value="ECO:0007669"/>
    <property type="project" value="TreeGrafter"/>
</dbReference>
<dbReference type="PANTHER" id="PTHR12689">
    <property type="entry name" value="A1 CISTRON SPLICING FACTOR AAR2-RELATED"/>
    <property type="match status" value="1"/>
</dbReference>
<dbReference type="Gene3D" id="2.60.34.20">
    <property type="match status" value="1"/>
</dbReference>
<feature type="compositionally biased region" description="Polar residues" evidence="2">
    <location>
        <begin position="58"/>
        <end position="70"/>
    </location>
</feature>
<protein>
    <recommendedName>
        <fullName evidence="7">AAR2-domain-containing protein</fullName>
    </recommendedName>
</protein>
<evidence type="ECO:0000259" key="3">
    <source>
        <dbReference type="Pfam" id="PF05282"/>
    </source>
</evidence>
<dbReference type="AlphaFoldDB" id="A0A2J6SEJ6"/>
<dbReference type="InterPro" id="IPR033647">
    <property type="entry name" value="Aar2_N"/>
</dbReference>
<proteinExistence type="inferred from homology"/>
<evidence type="ECO:0000256" key="2">
    <source>
        <dbReference type="SAM" id="MobiDB-lite"/>
    </source>
</evidence>
<dbReference type="RefSeq" id="XP_024726086.1">
    <property type="nucleotide sequence ID" value="XM_024876451.1"/>
</dbReference>